<evidence type="ECO:0000256" key="1">
    <source>
        <dbReference type="ARBA" id="ARBA00022729"/>
    </source>
</evidence>
<evidence type="ECO:0000256" key="3">
    <source>
        <dbReference type="SAM" id="SignalP"/>
    </source>
</evidence>
<dbReference type="InterPro" id="IPR006558">
    <property type="entry name" value="LamG-like"/>
</dbReference>
<comment type="caution">
    <text evidence="5">The sequence shown here is derived from an EMBL/GenBank/DDBJ whole genome shotgun (WGS) entry which is preliminary data.</text>
</comment>
<dbReference type="GO" id="GO:0005975">
    <property type="term" value="P:carbohydrate metabolic process"/>
    <property type="evidence" value="ECO:0007669"/>
    <property type="project" value="UniProtKB-ARBA"/>
</dbReference>
<sequence length="843" mass="91460">MKAFYRVQSNLLICTFSLMAAFATAQSNQYLQFAGVDDYTEFPAAAQYLTGLNTISMTGWFKTDALTYGQGMMSIRGGGTGDGQMYMIQLGNGVIECRVITNSGLHEVVAPAGTVIPGVWQHYAWIFDQNSVELFVDGISVGSSFASGTFQSSDRPFTVGITLQAGFNFIYKGGADEVSLWSKALTQSEVQDIIDNELIGDEADLVTYYKFNQGTPGGDNQSINQLISEVGIGDRNSNLIGFALTGDNSNFLGELESGFQAISFPLIGNKLITQEPFDISAEANSGLPVTFTIVSGPASISGNTISLEGTPGEVTVKASQPGNDIFDAANDVFVTFNVLDPATTLPEVTILHPLAGDVFVPTLRPLQIAVKSTISYPDLFETGDVTVTIGSDEISLTGNENGFYTGWWTPVEYGPQTMMVTALNNFGNAAETEAVINIVATMENVSVNAMDEAHVYIEVQSVTVEADLPSYVGAYDQIIGTLTISCPPGGCDPWDRVSSVEVQGKDGEWYEIIRYLTPYGVACNHTIDLTDFMSLLSGKTAFRVNLTTFANGFEYTLDLDYQAGEPTNPYSQVQKLWYQTYAFGDLANLQPTEEFTLTYPINTAAAKIKLVSTGHGWGVDENADTENTNNAAEFSENTHHIWVDGTETFTQHNWNDCNPNPDGCSPQFGTWQFNRAGWCPGSIAQFFDYDLANVSDGQVTLDYVFDEAYVDYCHPNNPDCVDGVTCDNCDGGFNPHLIVSSYLITRGPSPLGGPVGLNDVENSFNAFNLYPNPSTGRFNIGLDENLDNVDIVVYDQTGRSVKKIQSRFPGRSIEVDLRTVGSGVYVVMINTEKGTGSKILIVI</sequence>
<dbReference type="Proteomes" id="UP000486602">
    <property type="component" value="Unassembled WGS sequence"/>
</dbReference>
<dbReference type="AlphaFoldDB" id="A0A7K3WYH5"/>
<dbReference type="PANTHER" id="PTHR39319">
    <property type="entry name" value="SI:DKEY-256H2.1"/>
    <property type="match status" value="1"/>
</dbReference>
<name>A0A7K3WYH5_9FLAO</name>
<feature type="signal peptide" evidence="3">
    <location>
        <begin position="1"/>
        <end position="25"/>
    </location>
</feature>
<keyword evidence="6" id="KW-1185">Reference proteome</keyword>
<dbReference type="NCBIfam" id="TIGR04183">
    <property type="entry name" value="Por_Secre_tail"/>
    <property type="match status" value="1"/>
</dbReference>
<dbReference type="InterPro" id="IPR053251">
    <property type="entry name" value="N-glycanase"/>
</dbReference>
<evidence type="ECO:0000256" key="2">
    <source>
        <dbReference type="ARBA" id="ARBA00023157"/>
    </source>
</evidence>
<protein>
    <submittedName>
        <fullName evidence="5">T9SS type A sorting domain-containing protein</fullName>
    </submittedName>
</protein>
<dbReference type="InterPro" id="IPR014784">
    <property type="entry name" value="Cu2_ascorb_mOase-like_C"/>
</dbReference>
<dbReference type="Gene3D" id="2.60.120.200">
    <property type="match status" value="1"/>
</dbReference>
<dbReference type="InterPro" id="IPR013320">
    <property type="entry name" value="ConA-like_dom_sf"/>
</dbReference>
<dbReference type="PANTHER" id="PTHR39319:SF1">
    <property type="entry name" value="SI:DKEY-256H2.1"/>
    <property type="match status" value="1"/>
</dbReference>
<dbReference type="Pfam" id="PF09113">
    <property type="entry name" value="N-glycanase_C"/>
    <property type="match status" value="1"/>
</dbReference>
<dbReference type="Gene3D" id="2.60.120.230">
    <property type="match status" value="2"/>
</dbReference>
<evidence type="ECO:0000259" key="4">
    <source>
        <dbReference type="SMART" id="SM00560"/>
    </source>
</evidence>
<dbReference type="GO" id="GO:0016715">
    <property type="term" value="F:oxidoreductase activity, acting on paired donors, with incorporation or reduction of molecular oxygen, reduced ascorbate as one donor, and incorporation of one atom of oxygen"/>
    <property type="evidence" value="ECO:0007669"/>
    <property type="project" value="InterPro"/>
</dbReference>
<dbReference type="SUPFAM" id="SSF49899">
    <property type="entry name" value="Concanavalin A-like lectins/glucanases"/>
    <property type="match status" value="1"/>
</dbReference>
<accession>A0A7K3WYH5</accession>
<dbReference type="InterPro" id="IPR026444">
    <property type="entry name" value="Secre_tail"/>
</dbReference>
<feature type="chain" id="PRO_5029782721" evidence="3">
    <location>
        <begin position="26"/>
        <end position="843"/>
    </location>
</feature>
<dbReference type="InterPro" id="IPR008977">
    <property type="entry name" value="PHM/PNGase_F_dom_sf"/>
</dbReference>
<dbReference type="InterPro" id="IPR015197">
    <property type="entry name" value="PngaseF_C"/>
</dbReference>
<organism evidence="5 6">
    <name type="scientific">Cryomorpha ignava</name>
    <dbReference type="NCBI Taxonomy" id="101383"/>
    <lineage>
        <taxon>Bacteria</taxon>
        <taxon>Pseudomonadati</taxon>
        <taxon>Bacteroidota</taxon>
        <taxon>Flavobacteriia</taxon>
        <taxon>Flavobacteriales</taxon>
        <taxon>Cryomorphaceae</taxon>
        <taxon>Cryomorpha</taxon>
    </lineage>
</organism>
<keyword evidence="1 3" id="KW-0732">Signal</keyword>
<dbReference type="EMBL" id="JAAGVY010000074">
    <property type="protein sequence ID" value="NEN25725.1"/>
    <property type="molecule type" value="Genomic_DNA"/>
</dbReference>
<evidence type="ECO:0000313" key="5">
    <source>
        <dbReference type="EMBL" id="NEN25725.1"/>
    </source>
</evidence>
<evidence type="ECO:0000313" key="6">
    <source>
        <dbReference type="Proteomes" id="UP000486602"/>
    </source>
</evidence>
<keyword evidence="2" id="KW-1015">Disulfide bond</keyword>
<gene>
    <name evidence="5" type="ORF">G3O08_19735</name>
</gene>
<dbReference type="GO" id="GO:0004553">
    <property type="term" value="F:hydrolase activity, hydrolyzing O-glycosyl compounds"/>
    <property type="evidence" value="ECO:0007669"/>
    <property type="project" value="UniProtKB-ARBA"/>
</dbReference>
<proteinExistence type="predicted"/>
<dbReference type="SUPFAM" id="SSF49742">
    <property type="entry name" value="PHM/PNGase F"/>
    <property type="match status" value="2"/>
</dbReference>
<reference evidence="5 6" key="1">
    <citation type="submission" date="2020-02" db="EMBL/GenBank/DDBJ databases">
        <title>Out from the shadows clarifying the taxonomy of the family Cryomorphaceae and related taxa by utilizing the GTDB taxonomic framework.</title>
        <authorList>
            <person name="Bowman J.P."/>
        </authorList>
    </citation>
    <scope>NUCLEOTIDE SEQUENCE [LARGE SCALE GENOMIC DNA]</scope>
    <source>
        <strain evidence="5 6">QSSC 1-22</strain>
    </source>
</reference>
<feature type="domain" description="LamG-like jellyroll fold" evidence="4">
    <location>
        <begin position="54"/>
        <end position="188"/>
    </location>
</feature>
<dbReference type="Pfam" id="PF18962">
    <property type="entry name" value="Por_Secre_tail"/>
    <property type="match status" value="1"/>
</dbReference>
<dbReference type="RefSeq" id="WP_163287173.1">
    <property type="nucleotide sequence ID" value="NZ_JAAGVY010000074.1"/>
</dbReference>
<dbReference type="SMART" id="SM00560">
    <property type="entry name" value="LamGL"/>
    <property type="match status" value="1"/>
</dbReference>
<dbReference type="Pfam" id="PF13385">
    <property type="entry name" value="Laminin_G_3"/>
    <property type="match status" value="1"/>
</dbReference>